<evidence type="ECO:0000256" key="1">
    <source>
        <dbReference type="ARBA" id="ARBA00010954"/>
    </source>
</evidence>
<dbReference type="AlphaFoldDB" id="A0AA88D9H0"/>
<dbReference type="EMBL" id="BTGU01000031">
    <property type="protein sequence ID" value="GMN49510.1"/>
    <property type="molecule type" value="Genomic_DNA"/>
</dbReference>
<comment type="caution">
    <text evidence="5">The sequence shown here is derived from an EMBL/GenBank/DDBJ whole genome shotgun (WGS) entry which is preliminary data.</text>
</comment>
<feature type="coiled-coil region" evidence="2">
    <location>
        <begin position="140"/>
        <end position="167"/>
    </location>
</feature>
<keyword evidence="4" id="KW-1133">Transmembrane helix</keyword>
<protein>
    <recommendedName>
        <fullName evidence="7">T-complex protein 11</fullName>
    </recommendedName>
</protein>
<dbReference type="PANTHER" id="PTHR12832:SF34">
    <property type="entry name" value="T-COMPLEX PROTEIN 11"/>
    <property type="match status" value="1"/>
</dbReference>
<proteinExistence type="inferred from homology"/>
<feature type="region of interest" description="Disordered" evidence="3">
    <location>
        <begin position="638"/>
        <end position="665"/>
    </location>
</feature>
<feature type="coiled-coil region" evidence="2">
    <location>
        <begin position="239"/>
        <end position="302"/>
    </location>
</feature>
<evidence type="ECO:0000256" key="4">
    <source>
        <dbReference type="SAM" id="Phobius"/>
    </source>
</evidence>
<feature type="compositionally biased region" description="Low complexity" evidence="3">
    <location>
        <begin position="650"/>
        <end position="659"/>
    </location>
</feature>
<evidence type="ECO:0008006" key="7">
    <source>
        <dbReference type="Google" id="ProtNLM"/>
    </source>
</evidence>
<keyword evidence="4" id="KW-0812">Transmembrane</keyword>
<gene>
    <name evidence="5" type="ORF">TIFTF001_018668</name>
</gene>
<dbReference type="InterPro" id="IPR008862">
    <property type="entry name" value="Tcp11"/>
</dbReference>
<feature type="region of interest" description="Disordered" evidence="3">
    <location>
        <begin position="75"/>
        <end position="97"/>
    </location>
</feature>
<feature type="transmembrane region" description="Helical" evidence="4">
    <location>
        <begin position="114"/>
        <end position="136"/>
    </location>
</feature>
<evidence type="ECO:0000256" key="2">
    <source>
        <dbReference type="SAM" id="Coils"/>
    </source>
</evidence>
<sequence length="1215" mass="136396">MGGGGGGGAAAEVEAVGIAVEFFPEESDETGSYTWPPRIPRRLSRRLHCKSPCTVEQIEAKLRLADLRRQEYYEKLSSKARPKPRSPSRSSSHGEDLGQRLEAKLQAAAQKRHVLLAILQLLLLMALVLESLYGGLRPFIVSLSRILEKAQMRLARLDELRQAAKSGVEMRYQKEREKLGSKVQSRVQQAEANRMRMLKAYRQRRATLKERSSQSLLRKMARENKYKECVRAAIQQKRVAAEKKRLGLLEAEKKRARARMLQVRRVAKSVSHQREIERRRIRDQLEDRLQRARRQRAEYLRQRGRLHNSIQVNWNRMHDQADLLSRKLARCWRRFLRKRTTVALAKSYDALNIKEKCVKSMPFEQLALLIESTDTLHAVKALLDRFESRLKVIRAIASSSHTPGMENIDHLLKRVATPKKRTPPKKTPWGREATKKATRPREMTMNPTRLSRYQVRVALCAYMILSHPEAVFSGQGEQEIALAKSAEEFVQQLELLLKIVLEGPVHSSDEEFDSMSPKRWTFRTQLAAFDKAWCSYLNCFVVWKVKDAQLLEGDLVRAACHLELSMMQKCKVTPDGNSSDLTHDMKAIQKQVTDDQNLLREKVHHLSGDAGIERMNCALSEARSKYFQAKENGSPSGLQIAHFLSPSPPSSTGGPSFASSDKRSNVVGNVEHPSCVVRSLFKEDDTPRGSLSSAPITILDEQLGSSIEKLATENELIVNEYLHKQHEGFTDIFNLTDEDQNGLKAKIRETMENAFWDSVMESMKSENPNFDRVIQLLAEMRDELRQMAPESWRQMIMDSIDLDILSQVLKSGNLDIHYLGNILEFALDTLQKLSSPAKDDEMKTTCQRFMKELADSCEAKDGSSHSSVVAMIKALRFVLGQIEVLKREISKARIRIAEPLLKGPAGLDYLKNAFANRYGSPSDANLSLPLTVQWLSTVQNCKDHAWEEHRHSLSALDRESPSHGLIPSTTLRSGGTFVVKPNMTSLASGAANTAGNQQPECKGEKVDLLVRLGLLKLVSGVSGLTQEVLPETFTLNLSRLRAVQAQLQKIIVTAVSILICRQTLLSEGINSSRDMEGIISECIERLVEFLDRAEDAGIEEIVESISRFSINGNEIGDSQKLQSRKAVMARMIARSLQAGNAVFEKVSCAVYTSARGVVLGGSGPQGRKLAEMALRQVGAGLLSKRLVEAAEVLVVAATVSVSVHGHWYAQLTDKM</sequence>
<organism evidence="5 6">
    <name type="scientific">Ficus carica</name>
    <name type="common">Common fig</name>
    <dbReference type="NCBI Taxonomy" id="3494"/>
    <lineage>
        <taxon>Eukaryota</taxon>
        <taxon>Viridiplantae</taxon>
        <taxon>Streptophyta</taxon>
        <taxon>Embryophyta</taxon>
        <taxon>Tracheophyta</taxon>
        <taxon>Spermatophyta</taxon>
        <taxon>Magnoliopsida</taxon>
        <taxon>eudicotyledons</taxon>
        <taxon>Gunneridae</taxon>
        <taxon>Pentapetalae</taxon>
        <taxon>rosids</taxon>
        <taxon>fabids</taxon>
        <taxon>Rosales</taxon>
        <taxon>Moraceae</taxon>
        <taxon>Ficeae</taxon>
        <taxon>Ficus</taxon>
    </lineage>
</organism>
<accession>A0AA88D9H0</accession>
<evidence type="ECO:0000256" key="3">
    <source>
        <dbReference type="SAM" id="MobiDB-lite"/>
    </source>
</evidence>
<name>A0AA88D9H0_FICCA</name>
<comment type="similarity">
    <text evidence="1">Belongs to the TCP11 family.</text>
</comment>
<evidence type="ECO:0000313" key="6">
    <source>
        <dbReference type="Proteomes" id="UP001187192"/>
    </source>
</evidence>
<dbReference type="PANTHER" id="PTHR12832">
    <property type="entry name" value="TESTIS-SPECIFIC PROTEIN PBS13 T-COMPLEX 11"/>
    <property type="match status" value="1"/>
</dbReference>
<dbReference type="Proteomes" id="UP001187192">
    <property type="component" value="Unassembled WGS sequence"/>
</dbReference>
<dbReference type="GO" id="GO:0007165">
    <property type="term" value="P:signal transduction"/>
    <property type="evidence" value="ECO:0007669"/>
    <property type="project" value="TreeGrafter"/>
</dbReference>
<dbReference type="Pfam" id="PF05794">
    <property type="entry name" value="Tcp11"/>
    <property type="match status" value="1"/>
</dbReference>
<keyword evidence="6" id="KW-1185">Reference proteome</keyword>
<feature type="region of interest" description="Disordered" evidence="3">
    <location>
        <begin position="418"/>
        <end position="439"/>
    </location>
</feature>
<evidence type="ECO:0000313" key="5">
    <source>
        <dbReference type="EMBL" id="GMN49510.1"/>
    </source>
</evidence>
<reference evidence="5" key="1">
    <citation type="submission" date="2023-07" db="EMBL/GenBank/DDBJ databases">
        <title>draft genome sequence of fig (Ficus carica).</title>
        <authorList>
            <person name="Takahashi T."/>
            <person name="Nishimura K."/>
        </authorList>
    </citation>
    <scope>NUCLEOTIDE SEQUENCE</scope>
</reference>
<keyword evidence="4" id="KW-0472">Membrane</keyword>
<keyword evidence="2" id="KW-0175">Coiled coil</keyword>